<gene>
    <name evidence="2" type="ORF">DI487_07150</name>
</gene>
<dbReference type="Gene3D" id="2.40.160.20">
    <property type="match status" value="1"/>
</dbReference>
<evidence type="ECO:0000313" key="2">
    <source>
        <dbReference type="EMBL" id="AWM13660.1"/>
    </source>
</evidence>
<dbReference type="AlphaFoldDB" id="A0A2U8QTZ5"/>
<protein>
    <submittedName>
        <fullName evidence="2">Deacylase</fullName>
    </submittedName>
</protein>
<dbReference type="OrthoDB" id="627554at2"/>
<reference evidence="2 3" key="1">
    <citation type="submission" date="2018-05" db="EMBL/GenBank/DDBJ databases">
        <title>Flavobacterium sp. MEBiC07310.</title>
        <authorList>
            <person name="Baek K."/>
        </authorList>
    </citation>
    <scope>NUCLEOTIDE SEQUENCE [LARGE SCALE GENOMIC DNA]</scope>
    <source>
        <strain evidence="2 3">MEBiC07310</strain>
    </source>
</reference>
<dbReference type="EMBL" id="CP029463">
    <property type="protein sequence ID" value="AWM13660.1"/>
    <property type="molecule type" value="Genomic_DNA"/>
</dbReference>
<evidence type="ECO:0000313" key="3">
    <source>
        <dbReference type="Proteomes" id="UP000245429"/>
    </source>
</evidence>
<feature type="signal peptide" evidence="1">
    <location>
        <begin position="1"/>
        <end position="19"/>
    </location>
</feature>
<sequence length="369" mass="42855">MRKISPLYLLLLTVAFSFSQEKEKNATYIDAQIFRGNIIKHADYVGHLISGHPDGVFVGFNWKTHGKKEWQQIYNYPDYGLSYQYIDFKNKSLGVNHAIGVHYNFYFLKRHLMLRISQGIGMTSNPYDKETNNKNNAFGTKILDNNYFLLQYQKQNLFDKVGIQVGLMLTHFSNGRFKAPNSGINTFALNVGLNYNFDEEKPFIKDSLPPNSSFRERIKYNIAFRTGRSEGPVPRLGQRQFYHIGLYADKRIGRKSALQLGTDIFFSRYLRDYIKFVSIAFPQDHKDYADPDTDYKRIGLFVGHELFINKVSVETQFGYYVYKPFDYEIDIYQRVGLKYYVYKNCFTGVGLKTHGGRAEAIEATIGIRL</sequence>
<dbReference type="Pfam" id="PF09411">
    <property type="entry name" value="PagL"/>
    <property type="match status" value="1"/>
</dbReference>
<name>A0A2U8QTZ5_9FLAO</name>
<dbReference type="Proteomes" id="UP000245429">
    <property type="component" value="Chromosome"/>
</dbReference>
<keyword evidence="1" id="KW-0732">Signal</keyword>
<feature type="chain" id="PRO_5016025981" evidence="1">
    <location>
        <begin position="20"/>
        <end position="369"/>
    </location>
</feature>
<dbReference type="RefSeq" id="WP_109569028.1">
    <property type="nucleotide sequence ID" value="NZ_CP029463.1"/>
</dbReference>
<dbReference type="KEGG" id="fse:DI487_07150"/>
<evidence type="ECO:0000256" key="1">
    <source>
        <dbReference type="SAM" id="SignalP"/>
    </source>
</evidence>
<organism evidence="2 3">
    <name type="scientific">Flavobacterium sediminis</name>
    <dbReference type="NCBI Taxonomy" id="2201181"/>
    <lineage>
        <taxon>Bacteria</taxon>
        <taxon>Pseudomonadati</taxon>
        <taxon>Bacteroidota</taxon>
        <taxon>Flavobacteriia</taxon>
        <taxon>Flavobacteriales</taxon>
        <taxon>Flavobacteriaceae</taxon>
        <taxon>Flavobacterium</taxon>
    </lineage>
</organism>
<accession>A0A2U8QTZ5</accession>
<proteinExistence type="predicted"/>
<keyword evidence="3" id="KW-1185">Reference proteome</keyword>
<dbReference type="InterPro" id="IPR018550">
    <property type="entry name" value="Lipid-A_deacylase-rel"/>
</dbReference>